<dbReference type="PANTHER" id="PTHR43695">
    <property type="entry name" value="PUTATIVE (AFU_ORTHOLOGUE AFUA_2G17250)-RELATED"/>
    <property type="match status" value="1"/>
</dbReference>
<proteinExistence type="inferred from homology"/>
<sequence length="254" mass="26888">MKYIVTAAALATLCELAQATVYLAGDSTMARNGANDGVTDGWGPYLESYLTGTTVVNKAIGGRSARSYTNEGRFAEIATLVQANDIVVIEFGHNDGGSPNSASDNGRSDCPGTGDEVCTSGKDGSTVYTFARYVSDAAESYIAKGASVVISSQTPNNLWEGGVYSDSAPRFVEYARLVTGDIGENAYYIDHFQAVAEMYEKLGNAETNALYPKDHTHTSPEGANLSANAFAQAVRSAEGNPLAEFVRTDIPLVY</sequence>
<dbReference type="InterPro" id="IPR036514">
    <property type="entry name" value="SGNH_hydro_sf"/>
</dbReference>
<evidence type="ECO:0008006" key="7">
    <source>
        <dbReference type="Google" id="ProtNLM"/>
    </source>
</evidence>
<dbReference type="RefSeq" id="XP_069228002.1">
    <property type="nucleotide sequence ID" value="XM_069375166.1"/>
</dbReference>
<keyword evidence="2" id="KW-0378">Hydrolase</keyword>
<evidence type="ECO:0000256" key="4">
    <source>
        <dbReference type="SAM" id="SignalP"/>
    </source>
</evidence>
<feature type="chain" id="PRO_5044286905" description="Rhamnogalacturonan acetylesterase" evidence="4">
    <location>
        <begin position="20"/>
        <end position="254"/>
    </location>
</feature>
<dbReference type="Pfam" id="PF00657">
    <property type="entry name" value="Lipase_GDSL"/>
    <property type="match status" value="1"/>
</dbReference>
<feature type="signal peptide" evidence="4">
    <location>
        <begin position="1"/>
        <end position="19"/>
    </location>
</feature>
<evidence type="ECO:0000256" key="1">
    <source>
        <dbReference type="ARBA" id="ARBA00008668"/>
    </source>
</evidence>
<dbReference type="InterPro" id="IPR037459">
    <property type="entry name" value="RhgT-like"/>
</dbReference>
<accession>A0AB34KL97</accession>
<dbReference type="Proteomes" id="UP000803884">
    <property type="component" value="Unassembled WGS sequence"/>
</dbReference>
<name>A0AB34KL97_9PEZI</name>
<keyword evidence="4" id="KW-0732">Signal</keyword>
<comment type="caution">
    <text evidence="5">The sequence shown here is derived from an EMBL/GenBank/DDBJ whole genome shotgun (WGS) entry which is preliminary data.</text>
</comment>
<evidence type="ECO:0000256" key="2">
    <source>
        <dbReference type="ARBA" id="ARBA00022801"/>
    </source>
</evidence>
<dbReference type="GeneID" id="96008004"/>
<gene>
    <name evidence="5" type="ORF">WHR41_06561</name>
</gene>
<dbReference type="GO" id="GO:0016788">
    <property type="term" value="F:hydrolase activity, acting on ester bonds"/>
    <property type="evidence" value="ECO:0007669"/>
    <property type="project" value="InterPro"/>
</dbReference>
<comment type="similarity">
    <text evidence="1">Belongs to the 'GDSL' lipolytic enzyme family.</text>
</comment>
<protein>
    <recommendedName>
        <fullName evidence="7">Rhamnogalacturonan acetylesterase</fullName>
    </recommendedName>
</protein>
<evidence type="ECO:0000256" key="3">
    <source>
        <dbReference type="SAM" id="MobiDB-lite"/>
    </source>
</evidence>
<dbReference type="SUPFAM" id="SSF52266">
    <property type="entry name" value="SGNH hydrolase"/>
    <property type="match status" value="1"/>
</dbReference>
<feature type="region of interest" description="Disordered" evidence="3">
    <location>
        <begin position="97"/>
        <end position="117"/>
    </location>
</feature>
<evidence type="ECO:0000313" key="5">
    <source>
        <dbReference type="EMBL" id="KAL1584896.1"/>
    </source>
</evidence>
<organism evidence="5 6">
    <name type="scientific">Cladosporium halotolerans</name>
    <dbReference type="NCBI Taxonomy" id="1052096"/>
    <lineage>
        <taxon>Eukaryota</taxon>
        <taxon>Fungi</taxon>
        <taxon>Dikarya</taxon>
        <taxon>Ascomycota</taxon>
        <taxon>Pezizomycotina</taxon>
        <taxon>Dothideomycetes</taxon>
        <taxon>Dothideomycetidae</taxon>
        <taxon>Cladosporiales</taxon>
        <taxon>Cladosporiaceae</taxon>
        <taxon>Cladosporium</taxon>
    </lineage>
</organism>
<dbReference type="InterPro" id="IPR001087">
    <property type="entry name" value="GDSL"/>
</dbReference>
<dbReference type="AlphaFoldDB" id="A0AB34KL97"/>
<dbReference type="PANTHER" id="PTHR43695:SF1">
    <property type="entry name" value="RHAMNOGALACTURONAN ACETYLESTERASE"/>
    <property type="match status" value="1"/>
</dbReference>
<dbReference type="Gene3D" id="3.40.50.1110">
    <property type="entry name" value="SGNH hydrolase"/>
    <property type="match status" value="1"/>
</dbReference>
<reference evidence="5 6" key="1">
    <citation type="journal article" date="2020" name="Microbiol. Resour. Announc.">
        <title>Draft Genome Sequence of a Cladosporium Species Isolated from the Mesophotic Ascidian Didemnum maculosum.</title>
        <authorList>
            <person name="Gioti A."/>
            <person name="Siaperas R."/>
            <person name="Nikolaivits E."/>
            <person name="Le Goff G."/>
            <person name="Ouazzani J."/>
            <person name="Kotoulas G."/>
            <person name="Topakas E."/>
        </authorList>
    </citation>
    <scope>NUCLEOTIDE SEQUENCE [LARGE SCALE GENOMIC DNA]</scope>
    <source>
        <strain evidence="5 6">TM138-S3</strain>
    </source>
</reference>
<keyword evidence="6" id="KW-1185">Reference proteome</keyword>
<dbReference type="EMBL" id="JAAQHG020000023">
    <property type="protein sequence ID" value="KAL1584896.1"/>
    <property type="molecule type" value="Genomic_DNA"/>
</dbReference>
<evidence type="ECO:0000313" key="6">
    <source>
        <dbReference type="Proteomes" id="UP000803884"/>
    </source>
</evidence>